<feature type="transmembrane region" description="Helical" evidence="2">
    <location>
        <begin position="12"/>
        <end position="31"/>
    </location>
</feature>
<evidence type="ECO:0000256" key="2">
    <source>
        <dbReference type="SAM" id="Phobius"/>
    </source>
</evidence>
<gene>
    <name evidence="3" type="ORF">COV40_01840</name>
</gene>
<comment type="caution">
    <text evidence="3">The sequence shown here is derived from an EMBL/GenBank/DDBJ whole genome shotgun (WGS) entry which is preliminary data.</text>
</comment>
<proteinExistence type="predicted"/>
<keyword evidence="2" id="KW-0812">Transmembrane</keyword>
<feature type="region of interest" description="Disordered" evidence="1">
    <location>
        <begin position="196"/>
        <end position="221"/>
    </location>
</feature>
<keyword evidence="2" id="KW-1133">Transmembrane helix</keyword>
<evidence type="ECO:0000313" key="3">
    <source>
        <dbReference type="EMBL" id="PIR27252.1"/>
    </source>
</evidence>
<keyword evidence="2" id="KW-0472">Membrane</keyword>
<name>A0A2H0PYW1_9BACT</name>
<reference evidence="3 4" key="1">
    <citation type="submission" date="2017-09" db="EMBL/GenBank/DDBJ databases">
        <title>Depth-based differentiation of microbial function through sediment-hosted aquifers and enrichment of novel symbionts in the deep terrestrial subsurface.</title>
        <authorList>
            <person name="Probst A.J."/>
            <person name="Ladd B."/>
            <person name="Jarett J.K."/>
            <person name="Geller-Mcgrath D.E."/>
            <person name="Sieber C.M."/>
            <person name="Emerson J.B."/>
            <person name="Anantharaman K."/>
            <person name="Thomas B.C."/>
            <person name="Malmstrom R."/>
            <person name="Stieglmeier M."/>
            <person name="Klingl A."/>
            <person name="Woyke T."/>
            <person name="Ryan C.M."/>
            <person name="Banfield J.F."/>
        </authorList>
    </citation>
    <scope>NUCLEOTIDE SEQUENCE [LARGE SCALE GENOMIC DNA]</scope>
    <source>
        <strain evidence="3">CG11_big_fil_rev_8_21_14_0_20_42_15</strain>
    </source>
</reference>
<protein>
    <submittedName>
        <fullName evidence="3">Uncharacterized protein</fullName>
    </submittedName>
</protein>
<feature type="compositionally biased region" description="Low complexity" evidence="1">
    <location>
        <begin position="198"/>
        <end position="221"/>
    </location>
</feature>
<dbReference type="InterPro" id="IPR022121">
    <property type="entry name" value="Peptidase_M73_camelysin"/>
</dbReference>
<dbReference type="Proteomes" id="UP000231154">
    <property type="component" value="Unassembled WGS sequence"/>
</dbReference>
<dbReference type="Pfam" id="PF12389">
    <property type="entry name" value="Peptidase_M73"/>
    <property type="match status" value="1"/>
</dbReference>
<organism evidence="3 4">
    <name type="scientific">Candidatus Berkelbacteria bacterium CG11_big_fil_rev_8_21_14_0_20_42_15</name>
    <dbReference type="NCBI Taxonomy" id="1974517"/>
    <lineage>
        <taxon>Bacteria</taxon>
        <taxon>Candidatus Berkelbacteria</taxon>
    </lineage>
</organism>
<sequence>MLKNIIRRKIGLVIALVSITIGFTGLVYSSYKTYAANLNAGPLTISYAGDQLFNESNIKPGDVIVKDLSVKNNGTLPHSFSMSASNVTGNLASVLQIEPRENGLVFWNETLANLASLPNGSKVVIGSIDPGATRNLQIAAIFPGSAGNDYQDKSVVNFSFSFGNESTDTPEGNPSPPPGITFGQRVLSAITYNPPAAGTTGDQGVTGQPGTTGGETVAGAESGARGATTEAKSLCFWWLVILIILIVSLVLYHRYIKEEKPAFWWIWPIVMATLLFFIHYYFDRNYQKTIFCQYFWAVEAVVLVVYFGIEIYFTKKTRS</sequence>
<feature type="transmembrane region" description="Helical" evidence="2">
    <location>
        <begin position="262"/>
        <end position="282"/>
    </location>
</feature>
<evidence type="ECO:0000256" key="1">
    <source>
        <dbReference type="SAM" id="MobiDB-lite"/>
    </source>
</evidence>
<evidence type="ECO:0000313" key="4">
    <source>
        <dbReference type="Proteomes" id="UP000231154"/>
    </source>
</evidence>
<feature type="transmembrane region" description="Helical" evidence="2">
    <location>
        <begin position="236"/>
        <end position="255"/>
    </location>
</feature>
<dbReference type="AlphaFoldDB" id="A0A2H0PYW1"/>
<feature type="transmembrane region" description="Helical" evidence="2">
    <location>
        <begin position="294"/>
        <end position="313"/>
    </location>
</feature>
<dbReference type="EMBL" id="PCXF01000055">
    <property type="protein sequence ID" value="PIR27252.1"/>
    <property type="molecule type" value="Genomic_DNA"/>
</dbReference>
<accession>A0A2H0PYW1</accession>